<dbReference type="InterPro" id="IPR002401">
    <property type="entry name" value="Cyt_P450_E_grp-I"/>
</dbReference>
<evidence type="ECO:0000256" key="4">
    <source>
        <dbReference type="ARBA" id="ARBA00022723"/>
    </source>
</evidence>
<sequence length="511" mass="58916">MEEFLWLFKSVAFFFIMFVCKFITQKYGASNPTEVLPPSPPSIPIIGHLHLLRNKKEPLHRTFHKLSQKYGPVLFLRLGFRNLLVVSSPSAVEECFTKNDVVFANRPRSLAGKHLNYNYKSLIWAPYGDYWRTLRRLTTLELFSTKQLSMLIEFRKEEVRVLLKELVKDFGTSGWAKVELRHRLKKLSFNVLMQMIAGKRYYSEEEADQEAKRFRELMKELLQIHGFSNLNDFFPVLQLVDFQGVEKRMMELMKKMDGFFQSLIDEQRRMGSDGLCIEGKPTLINIMLSLQQQDPEFYTDETMKGVITTILRAGTESASTAVEWTMSLLLNHPNEMEKARAEIEANVGQDRLLDEADLPKLEYLQKIYTESIRLFPPAPLLVPHESSEACTISGFHVPRGTQLLVNAWSIHRDPDLWENPTKFMPERFESGMSSTEGFKMIPFGVGRRACSGAPLGKRLMGMVLGALIQCFEWEKIKGEEIDMAEGLFQSMSKAEPFKALCKPRHDAQIWC</sequence>
<keyword evidence="3 9" id="KW-0349">Heme</keyword>
<dbReference type="Gramene" id="PRQ27777">
    <property type="protein sequence ID" value="PRQ27777"/>
    <property type="gene ID" value="RchiOBHm_Chr6g0308891"/>
</dbReference>
<dbReference type="GO" id="GO:0016705">
    <property type="term" value="F:oxidoreductase activity, acting on paired donors, with incorporation or reduction of molecular oxygen"/>
    <property type="evidence" value="ECO:0007669"/>
    <property type="project" value="InterPro"/>
</dbReference>
<evidence type="ECO:0000256" key="5">
    <source>
        <dbReference type="ARBA" id="ARBA00023002"/>
    </source>
</evidence>
<dbReference type="InterPro" id="IPR050651">
    <property type="entry name" value="Plant_Cytochrome_P450_Monoox"/>
</dbReference>
<feature type="binding site" description="axial binding residue" evidence="9">
    <location>
        <position position="450"/>
    </location>
    <ligand>
        <name>heme</name>
        <dbReference type="ChEBI" id="CHEBI:30413"/>
    </ligand>
    <ligandPart>
        <name>Fe</name>
        <dbReference type="ChEBI" id="CHEBI:18248"/>
    </ligandPart>
</feature>
<dbReference type="PRINTS" id="PR00463">
    <property type="entry name" value="EP450I"/>
</dbReference>
<dbReference type="EMBL" id="PDCK01000044">
    <property type="protein sequence ID" value="PRQ27777.1"/>
    <property type="molecule type" value="Genomic_DNA"/>
</dbReference>
<dbReference type="CDD" id="cd20653">
    <property type="entry name" value="CYP81"/>
    <property type="match status" value="1"/>
</dbReference>
<dbReference type="FunFam" id="1.10.630.10:FF:000023">
    <property type="entry name" value="Cytochrome P450 family protein"/>
    <property type="match status" value="1"/>
</dbReference>
<dbReference type="GO" id="GO:0020037">
    <property type="term" value="F:heme binding"/>
    <property type="evidence" value="ECO:0007669"/>
    <property type="project" value="InterPro"/>
</dbReference>
<evidence type="ECO:0000256" key="9">
    <source>
        <dbReference type="PIRSR" id="PIRSR602401-1"/>
    </source>
</evidence>
<organism evidence="10 11">
    <name type="scientific">Rosa chinensis</name>
    <name type="common">China rose</name>
    <dbReference type="NCBI Taxonomy" id="74649"/>
    <lineage>
        <taxon>Eukaryota</taxon>
        <taxon>Viridiplantae</taxon>
        <taxon>Streptophyta</taxon>
        <taxon>Embryophyta</taxon>
        <taxon>Tracheophyta</taxon>
        <taxon>Spermatophyta</taxon>
        <taxon>Magnoliopsida</taxon>
        <taxon>eudicotyledons</taxon>
        <taxon>Gunneridae</taxon>
        <taxon>Pentapetalae</taxon>
        <taxon>rosids</taxon>
        <taxon>fabids</taxon>
        <taxon>Rosales</taxon>
        <taxon>Rosaceae</taxon>
        <taxon>Rosoideae</taxon>
        <taxon>Rosoideae incertae sedis</taxon>
        <taxon>Rosa</taxon>
    </lineage>
</organism>
<evidence type="ECO:0000313" key="11">
    <source>
        <dbReference type="Proteomes" id="UP000238479"/>
    </source>
</evidence>
<dbReference type="Pfam" id="PF00067">
    <property type="entry name" value="p450"/>
    <property type="match status" value="1"/>
</dbReference>
<dbReference type="PRINTS" id="PR00385">
    <property type="entry name" value="P450"/>
</dbReference>
<proteinExistence type="inferred from homology"/>
<comment type="cofactor">
    <cofactor evidence="9">
        <name>heme</name>
        <dbReference type="ChEBI" id="CHEBI:30413"/>
    </cofactor>
</comment>
<dbReference type="GO" id="GO:0005506">
    <property type="term" value="F:iron ion binding"/>
    <property type="evidence" value="ECO:0007669"/>
    <property type="project" value="InterPro"/>
</dbReference>
<dbReference type="OMA" id="KAMEFQD"/>
<dbReference type="InterPro" id="IPR001128">
    <property type="entry name" value="Cyt_P450"/>
</dbReference>
<dbReference type="Proteomes" id="UP000238479">
    <property type="component" value="Chromosome 6"/>
</dbReference>
<dbReference type="EC" id="1.14.13.-" evidence="10"/>
<evidence type="ECO:0000256" key="1">
    <source>
        <dbReference type="ARBA" id="ARBA00004370"/>
    </source>
</evidence>
<keyword evidence="8" id="KW-0472">Membrane</keyword>
<keyword evidence="7" id="KW-0503">Monooxygenase</keyword>
<dbReference type="PANTHER" id="PTHR47947">
    <property type="entry name" value="CYTOCHROME P450 82C3-RELATED"/>
    <property type="match status" value="1"/>
</dbReference>
<comment type="subcellular location">
    <subcellularLocation>
        <location evidence="1">Membrane</location>
    </subcellularLocation>
</comment>
<keyword evidence="6 9" id="KW-0408">Iron</keyword>
<dbReference type="GO" id="GO:0004497">
    <property type="term" value="F:monooxygenase activity"/>
    <property type="evidence" value="ECO:0007669"/>
    <property type="project" value="UniProtKB-KW"/>
</dbReference>
<keyword evidence="4 9" id="KW-0479">Metal-binding</keyword>
<evidence type="ECO:0000256" key="7">
    <source>
        <dbReference type="ARBA" id="ARBA00023033"/>
    </source>
</evidence>
<reference evidence="10 11" key="1">
    <citation type="journal article" date="2018" name="Nat. Genet.">
        <title>The Rosa genome provides new insights in the design of modern roses.</title>
        <authorList>
            <person name="Bendahmane M."/>
        </authorList>
    </citation>
    <scope>NUCLEOTIDE SEQUENCE [LARGE SCALE GENOMIC DNA]</scope>
    <source>
        <strain evidence="11">cv. Old Blush</strain>
    </source>
</reference>
<name>A0A2P6Q0Q0_ROSCH</name>
<dbReference type="PANTHER" id="PTHR47947:SF20">
    <property type="entry name" value="CYTOCHROME P450 FAMILY PROTEIN"/>
    <property type="match status" value="1"/>
</dbReference>
<dbReference type="InterPro" id="IPR036396">
    <property type="entry name" value="Cyt_P450_sf"/>
</dbReference>
<dbReference type="GO" id="GO:0016020">
    <property type="term" value="C:membrane"/>
    <property type="evidence" value="ECO:0007669"/>
    <property type="project" value="UniProtKB-SubCell"/>
</dbReference>
<accession>A0A2P6Q0Q0</accession>
<evidence type="ECO:0000313" key="10">
    <source>
        <dbReference type="EMBL" id="PRQ27777.1"/>
    </source>
</evidence>
<keyword evidence="11" id="KW-1185">Reference proteome</keyword>
<comment type="caution">
    <text evidence="10">The sequence shown here is derived from an EMBL/GenBank/DDBJ whole genome shotgun (WGS) entry which is preliminary data.</text>
</comment>
<evidence type="ECO:0000256" key="8">
    <source>
        <dbReference type="ARBA" id="ARBA00023136"/>
    </source>
</evidence>
<comment type="similarity">
    <text evidence="2">Belongs to the cytochrome P450 family.</text>
</comment>
<evidence type="ECO:0000256" key="2">
    <source>
        <dbReference type="ARBA" id="ARBA00010617"/>
    </source>
</evidence>
<dbReference type="AlphaFoldDB" id="A0A2P6Q0Q0"/>
<evidence type="ECO:0000256" key="3">
    <source>
        <dbReference type="ARBA" id="ARBA00022617"/>
    </source>
</evidence>
<protein>
    <submittedName>
        <fullName evidence="10">Putative oxidoreductase</fullName>
        <ecNumber evidence="10">1.14.13.-</ecNumber>
    </submittedName>
</protein>
<evidence type="ECO:0000256" key="6">
    <source>
        <dbReference type="ARBA" id="ARBA00023004"/>
    </source>
</evidence>
<dbReference type="STRING" id="74649.A0A2P6Q0Q0"/>
<keyword evidence="5 10" id="KW-0560">Oxidoreductase</keyword>
<dbReference type="SUPFAM" id="SSF48264">
    <property type="entry name" value="Cytochrome P450"/>
    <property type="match status" value="1"/>
</dbReference>
<dbReference type="Gene3D" id="1.10.630.10">
    <property type="entry name" value="Cytochrome P450"/>
    <property type="match status" value="1"/>
</dbReference>
<dbReference type="OrthoDB" id="1155904at2759"/>
<gene>
    <name evidence="10" type="ORF">RchiOBHm_Chr6g0308891</name>
</gene>